<keyword evidence="1" id="KW-0812">Transmembrane</keyword>
<gene>
    <name evidence="2" type="ORF">FGL01_24240</name>
    <name evidence="3" type="ORF">SAMN05192550_2601</name>
</gene>
<dbReference type="AlphaFoldDB" id="A0A511CGB0"/>
<protein>
    <submittedName>
        <fullName evidence="3">tRNA_anti-like</fullName>
    </submittedName>
</protein>
<evidence type="ECO:0000313" key="4">
    <source>
        <dbReference type="Proteomes" id="UP000182367"/>
    </source>
</evidence>
<comment type="caution">
    <text evidence="2">The sequence shown here is derived from an EMBL/GenBank/DDBJ whole genome shotgun (WGS) entry which is preliminary data.</text>
</comment>
<proteinExistence type="predicted"/>
<dbReference type="RefSeq" id="WP_066328789.1">
    <property type="nucleotide sequence ID" value="NZ_BJVF01000005.1"/>
</dbReference>
<dbReference type="OrthoDB" id="1449127at2"/>
<feature type="transmembrane region" description="Helical" evidence="1">
    <location>
        <begin position="6"/>
        <end position="23"/>
    </location>
</feature>
<dbReference type="InterPro" id="IPR024422">
    <property type="entry name" value="Protein_unknown_function_OB"/>
</dbReference>
<dbReference type="Proteomes" id="UP000182367">
    <property type="component" value="Unassembled WGS sequence"/>
</dbReference>
<dbReference type="Pfam" id="PF12869">
    <property type="entry name" value="tRNA_anti-like"/>
    <property type="match status" value="1"/>
</dbReference>
<organism evidence="2 5">
    <name type="scientific">Flavobacterium glycines</name>
    <dbReference type="NCBI Taxonomy" id="551990"/>
    <lineage>
        <taxon>Bacteria</taxon>
        <taxon>Pseudomonadati</taxon>
        <taxon>Bacteroidota</taxon>
        <taxon>Flavobacteriia</taxon>
        <taxon>Flavobacteriales</taxon>
        <taxon>Flavobacteriaceae</taxon>
        <taxon>Flavobacterium</taxon>
    </lineage>
</organism>
<evidence type="ECO:0000256" key="1">
    <source>
        <dbReference type="SAM" id="Phobius"/>
    </source>
</evidence>
<reference evidence="3 4" key="1">
    <citation type="submission" date="2016-10" db="EMBL/GenBank/DDBJ databases">
        <authorList>
            <person name="Varghese N."/>
            <person name="Submissions S."/>
        </authorList>
    </citation>
    <scope>NUCLEOTIDE SEQUENCE [LARGE SCALE GENOMIC DNA]</scope>
    <source>
        <strain evidence="3 4">Gm-149</strain>
    </source>
</reference>
<sequence>MKKILIIPLLAISFVGLGSYYYVMHGGARDLKSETASYCVSSSDIASEFTANLDNSNKKYLEKAVAITGTITKLQDSLVTLDHSIICVLKNPDSQIKKNQTVVIKGRVVGYDDLLGELKLDQCFISK</sequence>
<dbReference type="EMBL" id="FNEO01000006">
    <property type="protein sequence ID" value="SDJ70334.1"/>
    <property type="molecule type" value="Genomic_DNA"/>
</dbReference>
<reference evidence="2 5" key="2">
    <citation type="submission" date="2019-07" db="EMBL/GenBank/DDBJ databases">
        <title>Whole genome shotgun sequence of Flavobacterium glycines NBRC 105008.</title>
        <authorList>
            <person name="Hosoyama A."/>
            <person name="Uohara A."/>
            <person name="Ohji S."/>
            <person name="Ichikawa N."/>
        </authorList>
    </citation>
    <scope>NUCLEOTIDE SEQUENCE [LARGE SCALE GENOMIC DNA]</scope>
    <source>
        <strain evidence="2 5">NBRC 105008</strain>
    </source>
</reference>
<keyword evidence="1" id="KW-0472">Membrane</keyword>
<keyword evidence="4" id="KW-1185">Reference proteome</keyword>
<evidence type="ECO:0000313" key="5">
    <source>
        <dbReference type="Proteomes" id="UP000321579"/>
    </source>
</evidence>
<evidence type="ECO:0000313" key="2">
    <source>
        <dbReference type="EMBL" id="GEL11685.1"/>
    </source>
</evidence>
<evidence type="ECO:0000313" key="3">
    <source>
        <dbReference type="EMBL" id="SDJ70334.1"/>
    </source>
</evidence>
<name>A0A511CGB0_9FLAO</name>
<dbReference type="EMBL" id="BJVF01000005">
    <property type="protein sequence ID" value="GEL11685.1"/>
    <property type="molecule type" value="Genomic_DNA"/>
</dbReference>
<dbReference type="Proteomes" id="UP000321579">
    <property type="component" value="Unassembled WGS sequence"/>
</dbReference>
<keyword evidence="1" id="KW-1133">Transmembrane helix</keyword>
<accession>A0A511CGB0</accession>